<keyword evidence="2" id="KW-1133">Transmembrane helix</keyword>
<feature type="region of interest" description="Disordered" evidence="1">
    <location>
        <begin position="112"/>
        <end position="159"/>
    </location>
</feature>
<comment type="caution">
    <text evidence="3">The sequence shown here is derived from an EMBL/GenBank/DDBJ whole genome shotgun (WGS) entry which is preliminary data.</text>
</comment>
<organism evidence="3 4">
    <name type="scientific">Reticulomyxa filosa</name>
    <dbReference type="NCBI Taxonomy" id="46433"/>
    <lineage>
        <taxon>Eukaryota</taxon>
        <taxon>Sar</taxon>
        <taxon>Rhizaria</taxon>
        <taxon>Retaria</taxon>
        <taxon>Foraminifera</taxon>
        <taxon>Monothalamids</taxon>
        <taxon>Reticulomyxidae</taxon>
        <taxon>Reticulomyxa</taxon>
    </lineage>
</organism>
<evidence type="ECO:0000256" key="2">
    <source>
        <dbReference type="SAM" id="Phobius"/>
    </source>
</evidence>
<proteinExistence type="predicted"/>
<evidence type="ECO:0000313" key="3">
    <source>
        <dbReference type="EMBL" id="ETO25714.1"/>
    </source>
</evidence>
<reference evidence="3 4" key="1">
    <citation type="journal article" date="2013" name="Curr. Biol.">
        <title>The Genome of the Foraminiferan Reticulomyxa filosa.</title>
        <authorList>
            <person name="Glockner G."/>
            <person name="Hulsmann N."/>
            <person name="Schleicher M."/>
            <person name="Noegel A.A."/>
            <person name="Eichinger L."/>
            <person name="Gallinger C."/>
            <person name="Pawlowski J."/>
            <person name="Sierra R."/>
            <person name="Euteneuer U."/>
            <person name="Pillet L."/>
            <person name="Moustafa A."/>
            <person name="Platzer M."/>
            <person name="Groth M."/>
            <person name="Szafranski K."/>
            <person name="Schliwa M."/>
        </authorList>
    </citation>
    <scope>NUCLEOTIDE SEQUENCE [LARGE SCALE GENOMIC DNA]</scope>
</reference>
<keyword evidence="2" id="KW-0812">Transmembrane</keyword>
<protein>
    <submittedName>
        <fullName evidence="3">Uncharacterized protein</fullName>
    </submittedName>
</protein>
<feature type="compositionally biased region" description="Basic and acidic residues" evidence="1">
    <location>
        <begin position="143"/>
        <end position="152"/>
    </location>
</feature>
<dbReference type="EMBL" id="ASPP01008329">
    <property type="protein sequence ID" value="ETO25714.1"/>
    <property type="molecule type" value="Genomic_DNA"/>
</dbReference>
<evidence type="ECO:0000256" key="1">
    <source>
        <dbReference type="SAM" id="MobiDB-lite"/>
    </source>
</evidence>
<keyword evidence="2" id="KW-0472">Membrane</keyword>
<name>X6NIZ4_RETFI</name>
<dbReference type="AlphaFoldDB" id="X6NIZ4"/>
<feature type="transmembrane region" description="Helical" evidence="2">
    <location>
        <begin position="323"/>
        <end position="347"/>
    </location>
</feature>
<keyword evidence="4" id="KW-1185">Reference proteome</keyword>
<dbReference type="Proteomes" id="UP000023152">
    <property type="component" value="Unassembled WGS sequence"/>
</dbReference>
<accession>X6NIZ4</accession>
<feature type="compositionally biased region" description="Basic residues" evidence="1">
    <location>
        <begin position="130"/>
        <end position="142"/>
    </location>
</feature>
<evidence type="ECO:0000313" key="4">
    <source>
        <dbReference type="Proteomes" id="UP000023152"/>
    </source>
</evidence>
<sequence>MRQEQQQVSQKVSNVIPKAVHCEPNNNLIDGAAETVQVACKKKQNKTGHINLFFLLHDKKKITLSALLQLFFFLLQKVNWTTPYVSHPPRMSAIATHLTAKKASSELERANYKNHGTGFDKEKQGDSTLKPRKRRRSRGKTVNRRDKYRSDSESMTEDGSSICMSINVHTDESFSKNNTSTYNENENRSGKVAASAKTCGQHYIDKDTQWDSHEQTQKDIDLKINTRKRRKLIKKENSNEEMFTKSTNSDTKSLEQIDLFGNDMTYTKQKQNTVESDTEQKESEKNIQYDTRHWNNNKGKKKTRANPVDPEILDEALQGLYSFVYSVLFSIFFLTKMLTVVVLLLCIDYLKEKLGVGIISEDRHNEWKAMVHVTLFL</sequence>
<gene>
    <name evidence="3" type="ORF">RFI_11425</name>
</gene>